<dbReference type="eggNOG" id="COG0702">
    <property type="taxonomic scope" value="Bacteria"/>
</dbReference>
<dbReference type="EMBL" id="CP001154">
    <property type="protein sequence ID" value="ACO74475.1"/>
    <property type="molecule type" value="Genomic_DNA"/>
</dbReference>
<dbReference type="InterPro" id="IPR016040">
    <property type="entry name" value="NAD(P)-bd_dom"/>
</dbReference>
<dbReference type="Gene3D" id="3.40.50.720">
    <property type="entry name" value="NAD(P)-binding Rossmann-like Domain"/>
    <property type="match status" value="1"/>
</dbReference>
<accession>C1D7N5</accession>
<evidence type="ECO:0000313" key="3">
    <source>
        <dbReference type="Proteomes" id="UP000002010"/>
    </source>
</evidence>
<dbReference type="GO" id="GO:0044877">
    <property type="term" value="F:protein-containing complex binding"/>
    <property type="evidence" value="ECO:0007669"/>
    <property type="project" value="TreeGrafter"/>
</dbReference>
<dbReference type="STRING" id="557598.LHK_01486"/>
<dbReference type="CDD" id="cd05271">
    <property type="entry name" value="NDUFA9_like_SDR_a"/>
    <property type="match status" value="1"/>
</dbReference>
<name>C1D7N5_LARHH</name>
<dbReference type="Proteomes" id="UP000002010">
    <property type="component" value="Chromosome"/>
</dbReference>
<dbReference type="InterPro" id="IPR051207">
    <property type="entry name" value="ComplexI_NDUFA9_subunit"/>
</dbReference>
<gene>
    <name evidence="2" type="ordered locus">LHK_01486</name>
</gene>
<keyword evidence="3" id="KW-1185">Reference proteome</keyword>
<sequence length="322" mass="34003">MNAIQRVALLGGGGFIGSWLTERLTETGKETVILTRRPDHAASARIFPTAEIVGVDACDTDALSQVLAGCDAVVNLVGILHGSRAQFEKAHVALTISALAACRQAGIERYLHVSALGAAADSPSLYQQSKAAAEAHVRASALKWTIFRPSVLFGPQDRFLNLFARLQASLPCLPLAGAGCRFQPVWVGDVARALGSALELDTTVGQTLELAGPDILTLRELVEYVGELTGNERPVISLPDSLAMLQAGLMELLPGEPLMSRDNVRSLASDNVSQAGFPSGLLGFAPHSLFSLAPAWLASDSRQSRLDGYRSRTPANGPDAAV</sequence>
<feature type="domain" description="NAD(P)-binding" evidence="1">
    <location>
        <begin position="11"/>
        <end position="152"/>
    </location>
</feature>
<dbReference type="InterPro" id="IPR036291">
    <property type="entry name" value="NAD(P)-bd_dom_sf"/>
</dbReference>
<dbReference type="Pfam" id="PF13460">
    <property type="entry name" value="NAD_binding_10"/>
    <property type="match status" value="1"/>
</dbReference>
<evidence type="ECO:0000313" key="2">
    <source>
        <dbReference type="EMBL" id="ACO74475.1"/>
    </source>
</evidence>
<evidence type="ECO:0000259" key="1">
    <source>
        <dbReference type="Pfam" id="PF13460"/>
    </source>
</evidence>
<dbReference type="PANTHER" id="PTHR12126:SF11">
    <property type="entry name" value="NADH DEHYDROGENASE [UBIQUINONE] 1 ALPHA SUBCOMPLEX SUBUNIT 9, MITOCHONDRIAL"/>
    <property type="match status" value="1"/>
</dbReference>
<dbReference type="RefSeq" id="WP_012696961.1">
    <property type="nucleotide sequence ID" value="NC_012559.1"/>
</dbReference>
<reference evidence="2 3" key="1">
    <citation type="journal article" date="2009" name="PLoS Genet.">
        <title>The complete genome and proteome of Laribacter hongkongensis reveal potential mechanisms for adaptations to different temperatures and habitats.</title>
        <authorList>
            <person name="Woo P.C."/>
            <person name="Lau S.K."/>
            <person name="Tse H."/>
            <person name="Teng J.L."/>
            <person name="Curreem S.O."/>
            <person name="Tsang A.K."/>
            <person name="Fan R.Y."/>
            <person name="Wong G.K."/>
            <person name="Huang Y."/>
            <person name="Loman N.J."/>
            <person name="Snyder L.A."/>
            <person name="Cai J.J."/>
            <person name="Huang J.D."/>
            <person name="Mak W."/>
            <person name="Pallen M.J."/>
            <person name="Lok S."/>
            <person name="Yuen K.Y."/>
        </authorList>
    </citation>
    <scope>NUCLEOTIDE SEQUENCE [LARGE SCALE GENOMIC DNA]</scope>
    <source>
        <strain evidence="2 3">HLHK9</strain>
    </source>
</reference>
<dbReference type="AlphaFoldDB" id="C1D7N5"/>
<proteinExistence type="predicted"/>
<protein>
    <submittedName>
        <fullName evidence="2">Probable NADH-ubiquinone oxidoreductase</fullName>
    </submittedName>
</protein>
<dbReference type="SUPFAM" id="SSF51735">
    <property type="entry name" value="NAD(P)-binding Rossmann-fold domains"/>
    <property type="match status" value="1"/>
</dbReference>
<keyword evidence="2" id="KW-0830">Ubiquinone</keyword>
<dbReference type="PANTHER" id="PTHR12126">
    <property type="entry name" value="NADH-UBIQUINONE OXIDOREDUCTASE 39 KDA SUBUNIT-RELATED"/>
    <property type="match status" value="1"/>
</dbReference>
<organism evidence="2 3">
    <name type="scientific">Laribacter hongkongensis (strain HLHK9)</name>
    <dbReference type="NCBI Taxonomy" id="557598"/>
    <lineage>
        <taxon>Bacteria</taxon>
        <taxon>Pseudomonadati</taxon>
        <taxon>Pseudomonadota</taxon>
        <taxon>Betaproteobacteria</taxon>
        <taxon>Neisseriales</taxon>
        <taxon>Aquaspirillaceae</taxon>
        <taxon>Laribacter</taxon>
    </lineage>
</organism>
<dbReference type="HOGENOM" id="CLU_007383_6_5_4"/>
<dbReference type="KEGG" id="lhk:LHK_01486"/>